<feature type="region of interest" description="Disordered" evidence="14">
    <location>
        <begin position="1"/>
        <end position="20"/>
    </location>
</feature>
<evidence type="ECO:0000256" key="1">
    <source>
        <dbReference type="ARBA" id="ARBA00001686"/>
    </source>
</evidence>
<dbReference type="SUPFAM" id="SSF48371">
    <property type="entry name" value="ARM repeat"/>
    <property type="match status" value="1"/>
</dbReference>
<evidence type="ECO:0000256" key="9">
    <source>
        <dbReference type="ARBA" id="ARBA00022792"/>
    </source>
</evidence>
<keyword evidence="11" id="KW-0496">Mitochondrion</keyword>
<protein>
    <recommendedName>
        <fullName evidence="3">1-phosphatidylinositol 4-kinase</fullName>
        <ecNumber evidence="3">2.7.1.67</ecNumber>
    </recommendedName>
</protein>
<proteinExistence type="predicted"/>
<feature type="domain" description="PI3K/PI4K catalytic" evidence="16">
    <location>
        <begin position="611"/>
        <end position="888"/>
    </location>
</feature>
<evidence type="ECO:0000313" key="19">
    <source>
        <dbReference type="Proteomes" id="UP000033140"/>
    </source>
</evidence>
<reference evidence="18 19" key="1">
    <citation type="journal article" date="2011" name="J. Gen. Appl. Microbiol.">
        <title>Draft genome sequencing of the enigmatic yeast Saitoella complicata.</title>
        <authorList>
            <person name="Nishida H."/>
            <person name="Hamamoto M."/>
            <person name="Sugiyama J."/>
        </authorList>
    </citation>
    <scope>NUCLEOTIDE SEQUENCE [LARGE SCALE GENOMIC DNA]</scope>
    <source>
        <strain evidence="18 19">NRRL Y-17804</strain>
    </source>
</reference>
<dbReference type="PROSITE" id="PS50920">
    <property type="entry name" value="SOLCAR"/>
    <property type="match status" value="3"/>
</dbReference>
<dbReference type="InterPro" id="IPR015433">
    <property type="entry name" value="PI3/4_kinase"/>
</dbReference>
<dbReference type="InterPro" id="IPR011009">
    <property type="entry name" value="Kinase-like_dom_sf"/>
</dbReference>
<dbReference type="PROSITE" id="PS00916">
    <property type="entry name" value="PI3_4_KINASE_2"/>
    <property type="match status" value="1"/>
</dbReference>
<dbReference type="STRING" id="698492.A0A0E9NBB1"/>
<feature type="compositionally biased region" description="Low complexity" evidence="14">
    <location>
        <begin position="255"/>
        <end position="271"/>
    </location>
</feature>
<dbReference type="GO" id="GO:0048015">
    <property type="term" value="P:phosphatidylinositol-mediated signaling"/>
    <property type="evidence" value="ECO:0007669"/>
    <property type="project" value="TreeGrafter"/>
</dbReference>
<feature type="compositionally biased region" description="Low complexity" evidence="14">
    <location>
        <begin position="213"/>
        <end position="230"/>
    </location>
</feature>
<dbReference type="PROSITE" id="PS50290">
    <property type="entry name" value="PI3_4_KINASE_3"/>
    <property type="match status" value="1"/>
</dbReference>
<feature type="repeat" description="Solcar" evidence="13">
    <location>
        <begin position="1101"/>
        <end position="1236"/>
    </location>
</feature>
<keyword evidence="10 15" id="KW-1133">Transmembrane helix</keyword>
<evidence type="ECO:0000256" key="3">
    <source>
        <dbReference type="ARBA" id="ARBA00012169"/>
    </source>
</evidence>
<dbReference type="PRINTS" id="PR00926">
    <property type="entry name" value="MITOCARRIER"/>
</dbReference>
<dbReference type="InterPro" id="IPR036940">
    <property type="entry name" value="PI3/4_kinase_cat_sf"/>
</dbReference>
<comment type="subcellular location">
    <subcellularLocation>
        <location evidence="2">Mitochondrion inner membrane</location>
        <topology evidence="2">Multi-pass membrane protein</topology>
    </subcellularLocation>
</comment>
<dbReference type="Gene3D" id="1.10.1070.11">
    <property type="entry name" value="Phosphatidylinositol 3-/4-kinase, catalytic domain"/>
    <property type="match status" value="1"/>
</dbReference>
<dbReference type="SMART" id="SM00146">
    <property type="entry name" value="PI3Kc"/>
    <property type="match status" value="1"/>
</dbReference>
<dbReference type="Gene3D" id="1.50.40.10">
    <property type="entry name" value="Mitochondrial carrier domain"/>
    <property type="match status" value="1"/>
</dbReference>
<dbReference type="PANTHER" id="PTHR10048">
    <property type="entry name" value="PHOSPHATIDYLINOSITOL KINASE"/>
    <property type="match status" value="1"/>
</dbReference>
<dbReference type="PANTHER" id="PTHR10048:SF22">
    <property type="entry name" value="PHOSPHATIDYLINOSITOL 4-KINASE BETA"/>
    <property type="match status" value="1"/>
</dbReference>
<dbReference type="InterPro" id="IPR018108">
    <property type="entry name" value="MCP_transmembrane"/>
</dbReference>
<dbReference type="PROSITE" id="PS00915">
    <property type="entry name" value="PI3_4_KINASE_1"/>
    <property type="match status" value="1"/>
</dbReference>
<dbReference type="InterPro" id="IPR049160">
    <property type="entry name" value="PI4KB-PIK1_PIK"/>
</dbReference>
<keyword evidence="19" id="KW-1185">Reference proteome</keyword>
<dbReference type="GO" id="GO:0055085">
    <property type="term" value="P:transmembrane transport"/>
    <property type="evidence" value="ECO:0007669"/>
    <property type="project" value="InterPro"/>
</dbReference>
<dbReference type="OMA" id="TQDYVDV"/>
<dbReference type="InterPro" id="IPR021601">
    <property type="entry name" value="Phosphatidylino_kinase_fungi"/>
</dbReference>
<comment type="caution">
    <text evidence="18">The sequence shown here is derived from an EMBL/GenBank/DDBJ whole genome shotgun (WGS) entry which is preliminary data.</text>
</comment>
<feature type="repeat" description="Solcar" evidence="13">
    <location>
        <begin position="1266"/>
        <end position="1354"/>
    </location>
</feature>
<dbReference type="GO" id="GO:0046854">
    <property type="term" value="P:phosphatidylinositol phosphate biosynthetic process"/>
    <property type="evidence" value="ECO:0007669"/>
    <property type="project" value="InterPro"/>
</dbReference>
<evidence type="ECO:0000256" key="8">
    <source>
        <dbReference type="ARBA" id="ARBA00022777"/>
    </source>
</evidence>
<evidence type="ECO:0000313" key="18">
    <source>
        <dbReference type="EMBL" id="GAO46981.1"/>
    </source>
</evidence>
<feature type="repeat" description="Solcar" evidence="13">
    <location>
        <begin position="1002"/>
        <end position="1093"/>
    </location>
</feature>
<evidence type="ECO:0000259" key="17">
    <source>
        <dbReference type="PROSITE" id="PS51545"/>
    </source>
</evidence>
<feature type="region of interest" description="Disordered" evidence="14">
    <location>
        <begin position="213"/>
        <end position="271"/>
    </location>
</feature>
<dbReference type="SUPFAM" id="SSF56112">
    <property type="entry name" value="Protein kinase-like (PK-like)"/>
    <property type="match status" value="1"/>
</dbReference>
<gene>
    <name evidence="18" type="ORF">G7K_1195-t1</name>
</gene>
<dbReference type="InterPro" id="IPR001263">
    <property type="entry name" value="PI3K_accessory_dom"/>
</dbReference>
<comment type="catalytic activity">
    <reaction evidence="1">
        <text>a 1,2-diacyl-sn-glycero-3-phospho-(1D-myo-inositol) + ATP = a 1,2-diacyl-sn-glycero-3-phospho-(1D-myo-inositol 4-phosphate) + ADP + H(+)</text>
        <dbReference type="Rhea" id="RHEA:19877"/>
        <dbReference type="ChEBI" id="CHEBI:15378"/>
        <dbReference type="ChEBI" id="CHEBI:30616"/>
        <dbReference type="ChEBI" id="CHEBI:57880"/>
        <dbReference type="ChEBI" id="CHEBI:58178"/>
        <dbReference type="ChEBI" id="CHEBI:456216"/>
        <dbReference type="EC" id="2.7.1.67"/>
    </reaction>
</comment>
<organism evidence="18 19">
    <name type="scientific">Saitoella complicata (strain BCRC 22490 / CBS 7301 / JCM 7358 / NBRC 10748 / NRRL Y-17804)</name>
    <dbReference type="NCBI Taxonomy" id="698492"/>
    <lineage>
        <taxon>Eukaryota</taxon>
        <taxon>Fungi</taxon>
        <taxon>Dikarya</taxon>
        <taxon>Ascomycota</taxon>
        <taxon>Taphrinomycotina</taxon>
        <taxon>Taphrinomycotina incertae sedis</taxon>
        <taxon>Saitoella</taxon>
    </lineage>
</organism>
<keyword evidence="12 13" id="KW-0472">Membrane</keyword>
<keyword evidence="7" id="KW-0677">Repeat</keyword>
<dbReference type="InterPro" id="IPR002067">
    <property type="entry name" value="MCP"/>
</dbReference>
<reference evidence="18 19" key="3">
    <citation type="journal article" date="2015" name="Genome Announc.">
        <title>Draft Genome Sequence of the Archiascomycetous Yeast Saitoella complicata.</title>
        <authorList>
            <person name="Yamauchi K."/>
            <person name="Kondo S."/>
            <person name="Hamamoto M."/>
            <person name="Takahashi Y."/>
            <person name="Ogura Y."/>
            <person name="Hayashi T."/>
            <person name="Nishida H."/>
        </authorList>
    </citation>
    <scope>NUCLEOTIDE SEQUENCE [LARGE SCALE GENOMIC DNA]</scope>
    <source>
        <strain evidence="18 19">NRRL Y-17804</strain>
    </source>
</reference>
<keyword evidence="5" id="KW-0808">Transferase</keyword>
<evidence type="ECO:0000256" key="7">
    <source>
        <dbReference type="ARBA" id="ARBA00022737"/>
    </source>
</evidence>
<dbReference type="EMBL" id="BACD03000006">
    <property type="protein sequence ID" value="GAO46981.1"/>
    <property type="molecule type" value="Genomic_DNA"/>
</dbReference>
<name>A0A0E9NBB1_SAICN</name>
<dbReference type="Gene3D" id="3.30.1010.10">
    <property type="entry name" value="Phosphatidylinositol 3-kinase Catalytic Subunit, Chain A, domain 4"/>
    <property type="match status" value="1"/>
</dbReference>
<evidence type="ECO:0000256" key="2">
    <source>
        <dbReference type="ARBA" id="ARBA00004448"/>
    </source>
</evidence>
<evidence type="ECO:0000256" key="5">
    <source>
        <dbReference type="ARBA" id="ARBA00022679"/>
    </source>
</evidence>
<evidence type="ECO:0000256" key="6">
    <source>
        <dbReference type="ARBA" id="ARBA00022692"/>
    </source>
</evidence>
<reference evidence="18 19" key="2">
    <citation type="journal article" date="2014" name="J. Gen. Appl. Microbiol.">
        <title>The early diverging ascomycetous budding yeast Saitoella complicata has three histone deacetylases belonging to the Clr6, Hos2, and Rpd3 lineages.</title>
        <authorList>
            <person name="Nishida H."/>
            <person name="Matsumoto T."/>
            <person name="Kondo S."/>
            <person name="Hamamoto M."/>
            <person name="Yoshikawa H."/>
        </authorList>
    </citation>
    <scope>NUCLEOTIDE SEQUENCE [LARGE SCALE GENOMIC DNA]</scope>
    <source>
        <strain evidence="18 19">NRRL Y-17804</strain>
    </source>
</reference>
<keyword evidence="9" id="KW-0999">Mitochondrion inner membrane</keyword>
<evidence type="ECO:0000256" key="10">
    <source>
        <dbReference type="ARBA" id="ARBA00022989"/>
    </source>
</evidence>
<evidence type="ECO:0000256" key="11">
    <source>
        <dbReference type="ARBA" id="ARBA00023128"/>
    </source>
</evidence>
<dbReference type="InterPro" id="IPR016024">
    <property type="entry name" value="ARM-type_fold"/>
</dbReference>
<evidence type="ECO:0000256" key="13">
    <source>
        <dbReference type="PROSITE-ProRule" id="PRU00282"/>
    </source>
</evidence>
<keyword evidence="6 13" id="KW-0812">Transmembrane</keyword>
<dbReference type="CDD" id="cd05168">
    <property type="entry name" value="PI4Kc_III_beta"/>
    <property type="match status" value="1"/>
</dbReference>
<dbReference type="PROSITE" id="PS51545">
    <property type="entry name" value="PIK_HELICAL"/>
    <property type="match status" value="1"/>
</dbReference>
<evidence type="ECO:0000256" key="14">
    <source>
        <dbReference type="SAM" id="MobiDB-lite"/>
    </source>
</evidence>
<dbReference type="InterPro" id="IPR057754">
    <property type="entry name" value="PI4-kinase_beta/PIK1_cat"/>
</dbReference>
<dbReference type="GO" id="GO:0004430">
    <property type="term" value="F:1-phosphatidylinositol 4-kinase activity"/>
    <property type="evidence" value="ECO:0007669"/>
    <property type="project" value="UniProtKB-EC"/>
</dbReference>
<dbReference type="InterPro" id="IPR018936">
    <property type="entry name" value="PI3/4_kinase_CS"/>
</dbReference>
<evidence type="ECO:0000256" key="4">
    <source>
        <dbReference type="ARBA" id="ARBA00022448"/>
    </source>
</evidence>
<feature type="domain" description="PIK helical" evidence="17">
    <location>
        <begin position="1"/>
        <end position="139"/>
    </location>
</feature>
<dbReference type="InterPro" id="IPR000403">
    <property type="entry name" value="PI3/4_kinase_cat_dom"/>
</dbReference>
<sequence>MAAYGRGCLRRKRKTSTETRRGDAMSSALLLRFFQSTHFNSFLCVAYLSRYATSPGIAYYLCTRLRGFNNEEIEFFLPQLCHLLISEDADIHALEDFIVDLCERSVHFALSTFWLLQAHLIDLALMPNTPSFRRCRRIFNTVQTIVFRDAAPPTSTKKEKIKEHPLPASFLAGLMMGAVGMPVLPGLGGPPAMMQARDTTPWGEDRITQIQHAPTAPARMSSPSSRAHSPIVGDELDFSSPRKPWSSLRPPLRHAAASSSSPNVNRSLSYASMRSSSSTSLSNHKKNQAHFEGILYSEYFRSENQLLLALQNISAKLVPVPKSARLSALRTELALINTDLPAMVCIPCMCSATPASPVHHRVVRINPAEATVLNSAERVPFLITVEVLEEDMDFDGSSAKNRKEVQKIMQNGGQNRRRLFDLSQLNDDDLLKSAVDTSVMEVSNEPIESDYGDIGISPLHQTEAAREAMFRNVLSGGPSRDRSYSAADIFDPVSAKSSTTSLSRASLGTYALSDDRPADAMNLSSIATRMRAAATMLSQLDAGGGKRPKAETAAIKAKIVAEMESLFPEGMEASLVVADGGRLENDLNKQGGAGVAKQITKEDPSAALFGEDWTKKKERIRAASPYGHLPNWDVFSVIVKTGADLRQEAFACQLIEACQRIWQDAKVDAWVRKMRIMVTGNDGGLIETVTNAISVHSIKKTLATVAAATQPGKVISLKDHYVKTFGEPGTETYVAAQDAFLKSLAAYSVISYILQLKDRHNGNILCDNEGHVIHIDFGFMLGSSPGNVGFEAAPFKFTQEYIDILEGPTSDAYKKFVQCMKSAFKALRKRADDFVSMVEMMQRNSHMACINGPATSAALRQRFVLHLSEAEVDDFVEGLVTKSANSVWSRLYDQFQFLSQGVWPEEWLVWRSHITPQVRRRNCRNGIDDTRGPLKGAYTLDGRPIDQHTPRHIAYDNRIQAARSIAIPKRQEGAPPVCPTDEEAITPRKPVVRKRHDTASLDYVLRSGLAGGLAGCAAKTLIAPLDRVKILYQTSNPDFQRYTGRWTGVFEAAGALYKQNGILGLFQGHSATLLRIFPYAAIKFVAYEQFRAVLIRKREHEIGWRRFMAGSMAGVTSVLFTYPLEVIRVRLAFETRADHPTSFSRICREIYHERDHFSILPKRKGGAVAGTTLHPAGETIVQAELAQAAKAETAVVPVTRPLTGIANFYRGFAPTIAGMLPYAGVSFWTHDMIGDVFRSPNLCQYTVLPLRDDLPADSPRRRRPPLTVWAELTAGGLAGMLSQTASYPLEVIRRRMQVGGAVGDGRVIGFSETARTIWQAKGMRGFFIGLSIGYVKVIPMVSCSFFVYERMKLALDI</sequence>
<accession>A0A0E9NBB1</accession>
<dbReference type="Proteomes" id="UP000033140">
    <property type="component" value="Unassembled WGS sequence"/>
</dbReference>
<keyword evidence="8" id="KW-0418">Kinase</keyword>
<dbReference type="FunFam" id="1.10.1070.11:FF:000016">
    <property type="entry name" value="PIK1p Phosphatidylinositol 4-kinase"/>
    <property type="match status" value="1"/>
</dbReference>
<dbReference type="GO" id="GO:0005743">
    <property type="term" value="C:mitochondrial inner membrane"/>
    <property type="evidence" value="ECO:0007669"/>
    <property type="project" value="UniProtKB-SubCell"/>
</dbReference>
<keyword evidence="4" id="KW-0813">Transport</keyword>
<feature type="transmembrane region" description="Helical" evidence="15">
    <location>
        <begin position="1325"/>
        <end position="1348"/>
    </location>
</feature>
<evidence type="ECO:0000259" key="16">
    <source>
        <dbReference type="PROSITE" id="PS50290"/>
    </source>
</evidence>
<evidence type="ECO:0000256" key="15">
    <source>
        <dbReference type="SAM" id="Phobius"/>
    </source>
</evidence>
<dbReference type="Pfam" id="PF21245">
    <property type="entry name" value="PI4KB-PIK1_PIK"/>
    <property type="match status" value="1"/>
</dbReference>
<evidence type="ECO:0000256" key="12">
    <source>
        <dbReference type="ARBA" id="ARBA00023136"/>
    </source>
</evidence>
<dbReference type="SUPFAM" id="SSF103506">
    <property type="entry name" value="Mitochondrial carrier"/>
    <property type="match status" value="1"/>
</dbReference>
<dbReference type="Pfam" id="PF11522">
    <property type="entry name" value="Pik1"/>
    <property type="match status" value="1"/>
</dbReference>
<dbReference type="InterPro" id="IPR023395">
    <property type="entry name" value="MCP_dom_sf"/>
</dbReference>
<dbReference type="EC" id="2.7.1.67" evidence="3"/>
<dbReference type="Gene3D" id="6.10.140.1260">
    <property type="match status" value="1"/>
</dbReference>
<dbReference type="Pfam" id="PF00454">
    <property type="entry name" value="PI3_PI4_kinase"/>
    <property type="match status" value="1"/>
</dbReference>
<dbReference type="Pfam" id="PF00153">
    <property type="entry name" value="Mito_carr"/>
    <property type="match status" value="3"/>
</dbReference>